<name>A0AAN8MBF3_9TELE</name>
<keyword evidence="4" id="KW-1185">Reference proteome</keyword>
<keyword evidence="1" id="KW-1015">Disulfide bond</keyword>
<evidence type="ECO:0000256" key="1">
    <source>
        <dbReference type="ARBA" id="ARBA00023157"/>
    </source>
</evidence>
<evidence type="ECO:0000313" key="4">
    <source>
        <dbReference type="Proteomes" id="UP001356427"/>
    </source>
</evidence>
<accession>A0AAN8MBF3</accession>
<feature type="domain" description="Peptidase S1" evidence="2">
    <location>
        <begin position="1"/>
        <end position="111"/>
    </location>
</feature>
<dbReference type="PANTHER" id="PTHR24252:SF7">
    <property type="entry name" value="HYALIN"/>
    <property type="match status" value="1"/>
</dbReference>
<dbReference type="PROSITE" id="PS50240">
    <property type="entry name" value="TRYPSIN_DOM"/>
    <property type="match status" value="1"/>
</dbReference>
<dbReference type="PANTHER" id="PTHR24252">
    <property type="entry name" value="ACROSIN-RELATED"/>
    <property type="match status" value="1"/>
</dbReference>
<organism evidence="3 4">
    <name type="scientific">Coregonus suidteri</name>
    <dbReference type="NCBI Taxonomy" id="861788"/>
    <lineage>
        <taxon>Eukaryota</taxon>
        <taxon>Metazoa</taxon>
        <taxon>Chordata</taxon>
        <taxon>Craniata</taxon>
        <taxon>Vertebrata</taxon>
        <taxon>Euteleostomi</taxon>
        <taxon>Actinopterygii</taxon>
        <taxon>Neopterygii</taxon>
        <taxon>Teleostei</taxon>
        <taxon>Protacanthopterygii</taxon>
        <taxon>Salmoniformes</taxon>
        <taxon>Salmonidae</taxon>
        <taxon>Coregoninae</taxon>
        <taxon>Coregonus</taxon>
    </lineage>
</organism>
<dbReference type="PROSITE" id="PS00135">
    <property type="entry name" value="TRYPSIN_SER"/>
    <property type="match status" value="1"/>
</dbReference>
<dbReference type="GO" id="GO:0004252">
    <property type="term" value="F:serine-type endopeptidase activity"/>
    <property type="evidence" value="ECO:0007669"/>
    <property type="project" value="InterPro"/>
</dbReference>
<dbReference type="InterPro" id="IPR001254">
    <property type="entry name" value="Trypsin_dom"/>
</dbReference>
<sequence length="111" mass="12170">MERRVCRRLENHTHRLSAAGIHTPALKAGDPLVVTGWGFQQEKGKISLVLRSATVSLIDRKGCSRPSVNGPSITPRMLCAVNMEGKVDSCQGDSGGPFVFLSRFFGGWWGW</sequence>
<dbReference type="Pfam" id="PF00089">
    <property type="entry name" value="Trypsin"/>
    <property type="match status" value="1"/>
</dbReference>
<dbReference type="InterPro" id="IPR043504">
    <property type="entry name" value="Peptidase_S1_PA_chymotrypsin"/>
</dbReference>
<dbReference type="GO" id="GO:0006508">
    <property type="term" value="P:proteolysis"/>
    <property type="evidence" value="ECO:0007669"/>
    <property type="project" value="InterPro"/>
</dbReference>
<dbReference type="InterPro" id="IPR033116">
    <property type="entry name" value="TRYPSIN_SER"/>
</dbReference>
<comment type="caution">
    <text evidence="3">The sequence shown here is derived from an EMBL/GenBank/DDBJ whole genome shotgun (WGS) entry which is preliminary data.</text>
</comment>
<gene>
    <name evidence="3" type="ORF">J4Q44_G00070630</name>
</gene>
<dbReference type="Gene3D" id="2.40.10.10">
    <property type="entry name" value="Trypsin-like serine proteases"/>
    <property type="match status" value="1"/>
</dbReference>
<evidence type="ECO:0000259" key="2">
    <source>
        <dbReference type="PROSITE" id="PS50240"/>
    </source>
</evidence>
<dbReference type="EMBL" id="JAGTTL010000005">
    <property type="protein sequence ID" value="KAK6322271.1"/>
    <property type="molecule type" value="Genomic_DNA"/>
</dbReference>
<dbReference type="AlphaFoldDB" id="A0AAN8MBF3"/>
<protein>
    <recommendedName>
        <fullName evidence="2">Peptidase S1 domain-containing protein</fullName>
    </recommendedName>
</protein>
<reference evidence="3 4" key="1">
    <citation type="submission" date="2021-04" db="EMBL/GenBank/DDBJ databases">
        <authorList>
            <person name="De Guttry C."/>
            <person name="Zahm M."/>
            <person name="Klopp C."/>
            <person name="Cabau C."/>
            <person name="Louis A."/>
            <person name="Berthelot C."/>
            <person name="Parey E."/>
            <person name="Roest Crollius H."/>
            <person name="Montfort J."/>
            <person name="Robinson-Rechavi M."/>
            <person name="Bucao C."/>
            <person name="Bouchez O."/>
            <person name="Gislard M."/>
            <person name="Lluch J."/>
            <person name="Milhes M."/>
            <person name="Lampietro C."/>
            <person name="Lopez Roques C."/>
            <person name="Donnadieu C."/>
            <person name="Braasch I."/>
            <person name="Desvignes T."/>
            <person name="Postlethwait J."/>
            <person name="Bobe J."/>
            <person name="Wedekind C."/>
            <person name="Guiguen Y."/>
        </authorList>
    </citation>
    <scope>NUCLEOTIDE SEQUENCE [LARGE SCALE GENOMIC DNA]</scope>
    <source>
        <strain evidence="3">Cs_M1</strain>
        <tissue evidence="3">Blood</tissue>
    </source>
</reference>
<proteinExistence type="predicted"/>
<dbReference type="Proteomes" id="UP001356427">
    <property type="component" value="Unassembled WGS sequence"/>
</dbReference>
<evidence type="ECO:0000313" key="3">
    <source>
        <dbReference type="EMBL" id="KAK6322271.1"/>
    </source>
</evidence>
<dbReference type="InterPro" id="IPR009003">
    <property type="entry name" value="Peptidase_S1_PA"/>
</dbReference>
<dbReference type="SUPFAM" id="SSF50494">
    <property type="entry name" value="Trypsin-like serine proteases"/>
    <property type="match status" value="1"/>
</dbReference>